<dbReference type="AlphaFoldDB" id="A1KYY4"/>
<protein>
    <recommendedName>
        <fullName evidence="3">Fatty acid-binding protein</fullName>
    </recommendedName>
</protein>
<sequence length="131" mass="14584">MAQIAGTYKLDKSDNFDAFLKELGVSFVTRNLAKSATPTLEVIVDGDNYTIKTISTIKSSEIKFQLGQEFEEDRMDGKKVKTVVNKEGDNKLVQVQKGDKEVNIVRDFSAEGVNVTATVNGVVSVRFYKRQ</sequence>
<keyword evidence="4" id="KW-0813">Transport</keyword>
<dbReference type="InterPro" id="IPR000463">
    <property type="entry name" value="Fatty_acid-bd"/>
</dbReference>
<proteinExistence type="evidence at transcript level"/>
<reference evidence="6" key="1">
    <citation type="submission" date="2004-10" db="EMBL/GenBank/DDBJ databases">
        <title>Cloning and characterization of Suidasia medanensis allergens.</title>
        <authorList>
            <person name="Reginald K."/>
            <person name="Gao Y.F."/>
            <person name="Chew F.T."/>
        </authorList>
    </citation>
    <scope>NUCLEOTIDE SEQUENCE</scope>
</reference>
<dbReference type="InterPro" id="IPR000566">
    <property type="entry name" value="Lipocln_cytosolic_FA-bd_dom"/>
</dbReference>
<dbReference type="Gene3D" id="2.40.128.20">
    <property type="match status" value="1"/>
</dbReference>
<evidence type="ECO:0000313" key="6">
    <source>
        <dbReference type="EMBL" id="AAX34046.1"/>
    </source>
</evidence>
<keyword evidence="2" id="KW-0446">Lipid-binding</keyword>
<dbReference type="InterPro" id="IPR012674">
    <property type="entry name" value="Calycin"/>
</dbReference>
<dbReference type="Pfam" id="PF00061">
    <property type="entry name" value="Lipocalin"/>
    <property type="match status" value="1"/>
</dbReference>
<dbReference type="FunFam" id="2.40.128.20:FF:000001">
    <property type="entry name" value="Fatty acid-binding protein, adipocyte"/>
    <property type="match status" value="1"/>
</dbReference>
<name>A1KYY4_9ACAR</name>
<evidence type="ECO:0000256" key="3">
    <source>
        <dbReference type="ARBA" id="ARBA00068043"/>
    </source>
</evidence>
<dbReference type="EMBL" id="AY803198">
    <property type="protein sequence ID" value="AAX34046.1"/>
    <property type="molecule type" value="mRNA"/>
</dbReference>
<dbReference type="PROSITE" id="PS00214">
    <property type="entry name" value="FABP"/>
    <property type="match status" value="1"/>
</dbReference>
<dbReference type="PANTHER" id="PTHR11955">
    <property type="entry name" value="FATTY ACID BINDING PROTEIN"/>
    <property type="match status" value="1"/>
</dbReference>
<dbReference type="GO" id="GO:0005504">
    <property type="term" value="F:fatty acid binding"/>
    <property type="evidence" value="ECO:0007669"/>
    <property type="project" value="UniProtKB-ARBA"/>
</dbReference>
<evidence type="ECO:0000256" key="4">
    <source>
        <dbReference type="RuleBase" id="RU003696"/>
    </source>
</evidence>
<accession>A1KYY4</accession>
<dbReference type="InterPro" id="IPR031259">
    <property type="entry name" value="ILBP"/>
</dbReference>
<evidence type="ECO:0000256" key="1">
    <source>
        <dbReference type="ARBA" id="ARBA00008390"/>
    </source>
</evidence>
<dbReference type="SUPFAM" id="SSF50814">
    <property type="entry name" value="Lipocalins"/>
    <property type="match status" value="1"/>
</dbReference>
<feature type="domain" description="Cytosolic fatty-acid binding proteins" evidence="5">
    <location>
        <begin position="6"/>
        <end position="23"/>
    </location>
</feature>
<dbReference type="PRINTS" id="PR00178">
    <property type="entry name" value="FATTYACIDBP"/>
</dbReference>
<comment type="similarity">
    <text evidence="1 4">Belongs to the calycin superfamily. Fatty-acid binding protein (FABP) family.</text>
</comment>
<evidence type="ECO:0000259" key="5">
    <source>
        <dbReference type="PROSITE" id="PS00214"/>
    </source>
</evidence>
<evidence type="ECO:0000256" key="2">
    <source>
        <dbReference type="ARBA" id="ARBA00023121"/>
    </source>
</evidence>
<organism evidence="6">
    <name type="scientific">Suidasia medanensis</name>
    <dbReference type="NCBI Taxonomy" id="223625"/>
    <lineage>
        <taxon>Eukaryota</taxon>
        <taxon>Metazoa</taxon>
        <taxon>Ecdysozoa</taxon>
        <taxon>Arthropoda</taxon>
        <taxon>Chelicerata</taxon>
        <taxon>Arachnida</taxon>
        <taxon>Acari</taxon>
        <taxon>Acariformes</taxon>
        <taxon>Sarcoptiformes</taxon>
        <taxon>Astigmata</taxon>
        <taxon>Acaroidea</taxon>
        <taxon>Suidasiidae</taxon>
        <taxon>Suidasia</taxon>
    </lineage>
</organism>